<dbReference type="AlphaFoldDB" id="A0A3V0I2C8"/>
<proteinExistence type="predicted"/>
<gene>
    <name evidence="1" type="ORF">GCX84_08115</name>
</gene>
<dbReference type="RefSeq" id="WP_063809712.1">
    <property type="nucleotide sequence ID" value="NZ_JADDHO010000002.1"/>
</dbReference>
<accession>A0A3V0I2C8</accession>
<dbReference type="EMBL" id="AAMGKT010000005">
    <property type="protein sequence ID" value="EDH1109510.1"/>
    <property type="molecule type" value="Genomic_DNA"/>
</dbReference>
<evidence type="ECO:0000313" key="1">
    <source>
        <dbReference type="EMBL" id="EDH1109510.1"/>
    </source>
</evidence>
<sequence length="1117" mass="129204">MGSLNQEHYGQGDNVARDKNLFIENYNTFINLTVPEDLREPVKEILSDISNRKIVDAKKKIDLIASIKNQTKEVNDLFLLLRIKADLVEDANSHSEFSILNEIVLSSNNEMIKDLSLSLLLRLEFNKFGKDRMMDRYNATDVKGPFSRALLLELTLSEEVLQERASTGKHGLTEEELIGLISGLFRVKNFETALDVAIFLVDYFPSYNSRVIHLFARGMLLNQDIVGDDYWLLSQKEKDRITSLIEETLKLYTESEGNDFRLFNVIVPCYLFTKESDERLRDICKKNIESVDKIDHEFANDFRILHLNDQEQESHPVNIIKKCQHDNAYKDSVIKGVLSNDLISLSDFILVRGLIEDTSLIDWIDKGGLLQTDTAKLSELFSKLKLYLYVEQNDVSRRNSKIVDDIIEEIVNYDSNDFKSINSTFIFNISEDLRVVERNNHLCEIMGKYFDNKHSYWCSPIVYQYLIGLFETGLYQAFSSLYDIVDNTDKPILIHTMALSIYYSHNEMEKALSLIEEHNANQDLDFIRLKLHVFEKSGDFSAIEKVVNNIDYKNFNEPTNSLLRLSDKIISLGYTSFGHDLAIKFFLDSPEKNYMFVSHICLRIMMSNRSNHEFIPSDDVEGVVCGVSYNDNGKELTKIIVAGSSINSNYFMSSDSPVAKVLLNSKLDEVNKVGMKRLILKERMPPYVAVLRLAHEIRNESNDGTDLFQSISLPSDPEEMINVIKDFLPKKEPKQDLNINENIPVNFRLDLIAKNEQVKASLISLTDKNIKIKDFEAGGDDIEGDISTDIFTICYICINSFVNFFIEKDIKFLLIEEDAKAIKLWLEAIEEDEYKTIGLNENGNININTSESIKTYHGEFIKNLHDIQKIIRIHYPKIGNIPNELNILRKFVGDDYLKNIYTSITNKTPYFTADLMANIYFRKVLNMKVIDFHKYINEAVKYTPYRERERGVLLHSAGMYPYPLSIGDIYNLAYSKNDETGYFLGELIKLYSGRFNDNINLYALMSQLFFRYLQKTYMNNQIFNGEIKKTDFSFINPYGAKIDRIFYICCEAIMKMKNDLTCEQNLARFLVFLLCQFTSNMKFLNLIFWLASNFISGHFLSMDKLNECLEELMVIEE</sequence>
<protein>
    <submittedName>
        <fullName evidence="1">Uncharacterized protein</fullName>
    </submittedName>
</protein>
<organism evidence="1">
    <name type="scientific">Salmonella enterica I</name>
    <dbReference type="NCBI Taxonomy" id="59201"/>
    <lineage>
        <taxon>Bacteria</taxon>
        <taxon>Pseudomonadati</taxon>
        <taxon>Pseudomonadota</taxon>
        <taxon>Gammaproteobacteria</taxon>
        <taxon>Enterobacterales</taxon>
        <taxon>Enterobacteriaceae</taxon>
        <taxon>Salmonella</taxon>
    </lineage>
</organism>
<name>A0A3V0I2C8_SALET</name>
<comment type="caution">
    <text evidence="1">The sequence shown here is derived from an EMBL/GenBank/DDBJ whole genome shotgun (WGS) entry which is preliminary data.</text>
</comment>
<reference evidence="1" key="1">
    <citation type="submission" date="2019-10" db="EMBL/GenBank/DDBJ databases">
        <authorList>
            <person name="Ashton P.M."/>
            <person name="Dallman T."/>
            <person name="Nair S."/>
            <person name="De Pinna E."/>
            <person name="Peters T."/>
            <person name="Grant K."/>
        </authorList>
    </citation>
    <scope>NUCLEOTIDE SEQUENCE</scope>
    <source>
        <strain evidence="1">821059</strain>
    </source>
</reference>